<dbReference type="Gene3D" id="1.10.220.10">
    <property type="entry name" value="Annexin"/>
    <property type="match status" value="2"/>
</dbReference>
<comment type="caution">
    <text evidence="2">The sequence shown here is derived from an EMBL/GenBank/DDBJ whole genome shotgun (WGS) entry which is preliminary data.</text>
</comment>
<dbReference type="PANTHER" id="PTHR10502">
    <property type="entry name" value="ANNEXIN"/>
    <property type="match status" value="1"/>
</dbReference>
<feature type="region of interest" description="Disordered" evidence="1">
    <location>
        <begin position="110"/>
        <end position="189"/>
    </location>
</feature>
<feature type="compositionally biased region" description="Basic and acidic residues" evidence="1">
    <location>
        <begin position="158"/>
        <end position="171"/>
    </location>
</feature>
<accession>A0A5N6K7T4</accession>
<feature type="compositionally biased region" description="Basic and acidic residues" evidence="1">
    <location>
        <begin position="362"/>
        <end position="372"/>
    </location>
</feature>
<evidence type="ECO:0008006" key="4">
    <source>
        <dbReference type="Google" id="ProtNLM"/>
    </source>
</evidence>
<evidence type="ECO:0000313" key="2">
    <source>
        <dbReference type="EMBL" id="KAB8298800.1"/>
    </source>
</evidence>
<dbReference type="AlphaFoldDB" id="A0A5N6K7T4"/>
<feature type="compositionally biased region" description="Low complexity" evidence="1">
    <location>
        <begin position="430"/>
        <end position="439"/>
    </location>
</feature>
<feature type="compositionally biased region" description="Low complexity" evidence="1">
    <location>
        <begin position="480"/>
        <end position="502"/>
    </location>
</feature>
<dbReference type="GO" id="GO:0005544">
    <property type="term" value="F:calcium-dependent phospholipid binding"/>
    <property type="evidence" value="ECO:0007669"/>
    <property type="project" value="InterPro"/>
</dbReference>
<dbReference type="GO" id="GO:0001786">
    <property type="term" value="F:phosphatidylserine binding"/>
    <property type="evidence" value="ECO:0007669"/>
    <property type="project" value="TreeGrafter"/>
</dbReference>
<keyword evidence="3" id="KW-1185">Reference proteome</keyword>
<gene>
    <name evidence="2" type="ORF">EYC80_000972</name>
</gene>
<proteinExistence type="predicted"/>
<feature type="region of interest" description="Disordered" evidence="1">
    <location>
        <begin position="326"/>
        <end position="504"/>
    </location>
</feature>
<evidence type="ECO:0000313" key="3">
    <source>
        <dbReference type="Proteomes" id="UP000326757"/>
    </source>
</evidence>
<sequence>MGEETCLLCVCLRSTEYVCVSSKGIYTFVLIVLDESYLTQHNVWTQLNSTQLSPVERASIVPRYQGDLDFWVCLVYTILQPEKKLFTRHATIKQAVDSLPLFDQPSHNLINKTMSLDPRDSQRRGRSKSPGRERSRSRSGYGQEVVRAPTPPGYDADGGDRREYEYDESRTGRTGFGASRYGDGTGTGIPDTLKIDEVKYTERDRDNERLHTPAQFDTLAYGEGYEPGTPAKINVYGSRDPSPAAVPRSAAYGKDVHTPTYSTYSDRLASPRDHEYERDTRRHEGEHHGRQRSASFNIAAGLGKHHGSLSAGVSVAHDKTYPQSAVGSQFSPVSSPGLPGARFGTPASPTTGGGWASSGYGNRDEEHGRRPESPQYQYGQSGEKIKFSSTTRKTVISGGEYSEERSPSLPLRIHRRRDSSPPPRHHRLESSSARSSSSRLVTEQVISVNPGSRRDASPNPSRLGDRLNTLSINTSGHVGGHSSHGSLSLSPGGHSHSGSLSLANAPGSPLLETYKGTYQSISPMPSPMLVVTAHSDISENFSPLSPSGEDRSFRRTARFHDSLDEAEIIRDALKGENHAPDVQPLITILPGLTHEQILDLRAEYKKIVKTGHERKGVNIAKHIKLRLKDEDPNLMKACYAVALGRWESEAYWANFWYQGEKSRRELLIESLMGRSNREIQKIQDGFSDKKYRDSLRQCMDKELKEDKFKKAVLLVLDEKKMEESRRIDGELLREDIRQLEKCVTSEKGGESRMIDIVCTRSDTHLREVLRGYEERYGKNFAREMLRKSTNLVVCFIPVFPLYCHIPSTNTESPG</sequence>
<feature type="compositionally biased region" description="Basic residues" evidence="1">
    <location>
        <begin position="412"/>
        <end position="427"/>
    </location>
</feature>
<protein>
    <recommendedName>
        <fullName evidence="4">Annexin</fullName>
    </recommendedName>
</protein>
<dbReference type="GO" id="GO:0005737">
    <property type="term" value="C:cytoplasm"/>
    <property type="evidence" value="ECO:0007669"/>
    <property type="project" value="TreeGrafter"/>
</dbReference>
<evidence type="ECO:0000256" key="1">
    <source>
        <dbReference type="SAM" id="MobiDB-lite"/>
    </source>
</evidence>
<organism evidence="2 3">
    <name type="scientific">Monilinia laxa</name>
    <name type="common">Brown rot fungus</name>
    <name type="synonym">Sclerotinia laxa</name>
    <dbReference type="NCBI Taxonomy" id="61186"/>
    <lineage>
        <taxon>Eukaryota</taxon>
        <taxon>Fungi</taxon>
        <taxon>Dikarya</taxon>
        <taxon>Ascomycota</taxon>
        <taxon>Pezizomycotina</taxon>
        <taxon>Leotiomycetes</taxon>
        <taxon>Helotiales</taxon>
        <taxon>Sclerotiniaceae</taxon>
        <taxon>Monilinia</taxon>
    </lineage>
</organism>
<name>A0A5N6K7T4_MONLA</name>
<dbReference type="GO" id="GO:0005886">
    <property type="term" value="C:plasma membrane"/>
    <property type="evidence" value="ECO:0007669"/>
    <property type="project" value="TreeGrafter"/>
</dbReference>
<dbReference type="GO" id="GO:0005634">
    <property type="term" value="C:nucleus"/>
    <property type="evidence" value="ECO:0007669"/>
    <property type="project" value="TreeGrafter"/>
</dbReference>
<reference evidence="2 3" key="1">
    <citation type="submission" date="2019-06" db="EMBL/GenBank/DDBJ databases">
        <title>Genome Sequence of the Brown Rot Fungal Pathogen Monilinia laxa.</title>
        <authorList>
            <person name="De Miccolis Angelini R.M."/>
            <person name="Landi L."/>
            <person name="Abate D."/>
            <person name="Pollastro S."/>
            <person name="Romanazzi G."/>
            <person name="Faretra F."/>
        </authorList>
    </citation>
    <scope>NUCLEOTIDE SEQUENCE [LARGE SCALE GENOMIC DNA]</scope>
    <source>
        <strain evidence="2 3">Mlax316</strain>
    </source>
</reference>
<feature type="region of interest" description="Disordered" evidence="1">
    <location>
        <begin position="256"/>
        <end position="293"/>
    </location>
</feature>
<dbReference type="PANTHER" id="PTHR10502:SF107">
    <property type="entry name" value="ANNEXIN ANXC4 (AFU_ORTHOLOGUE AFUA_3G07020)"/>
    <property type="match status" value="1"/>
</dbReference>
<feature type="compositionally biased region" description="Polar residues" evidence="1">
    <location>
        <begin position="440"/>
        <end position="450"/>
    </location>
</feature>
<dbReference type="GO" id="GO:0012506">
    <property type="term" value="C:vesicle membrane"/>
    <property type="evidence" value="ECO:0007669"/>
    <property type="project" value="TreeGrafter"/>
</dbReference>
<dbReference type="GO" id="GO:0005509">
    <property type="term" value="F:calcium ion binding"/>
    <property type="evidence" value="ECO:0007669"/>
    <property type="project" value="InterPro"/>
</dbReference>
<dbReference type="InterPro" id="IPR037104">
    <property type="entry name" value="Annexin_sf"/>
</dbReference>
<dbReference type="SUPFAM" id="SSF47874">
    <property type="entry name" value="Annexin"/>
    <property type="match status" value="1"/>
</dbReference>
<dbReference type="OrthoDB" id="2134400at2759"/>
<dbReference type="Proteomes" id="UP000326757">
    <property type="component" value="Unassembled WGS sequence"/>
</dbReference>
<feature type="compositionally biased region" description="Basic and acidic residues" evidence="1">
    <location>
        <begin position="269"/>
        <end position="288"/>
    </location>
</feature>
<dbReference type="EMBL" id="VIGI01000006">
    <property type="protein sequence ID" value="KAB8298800.1"/>
    <property type="molecule type" value="Genomic_DNA"/>
</dbReference>